<dbReference type="SUPFAM" id="SSF50978">
    <property type="entry name" value="WD40 repeat-like"/>
    <property type="match status" value="1"/>
</dbReference>
<keyword evidence="1 3" id="KW-0853">WD repeat</keyword>
<dbReference type="PROSITE" id="PS00678">
    <property type="entry name" value="WD_REPEATS_1"/>
    <property type="match status" value="1"/>
</dbReference>
<feature type="repeat" description="WD" evidence="3">
    <location>
        <begin position="47"/>
        <end position="81"/>
    </location>
</feature>
<evidence type="ECO:0000313" key="6">
    <source>
        <dbReference type="Proteomes" id="UP001642483"/>
    </source>
</evidence>
<dbReference type="Proteomes" id="UP001642483">
    <property type="component" value="Unassembled WGS sequence"/>
</dbReference>
<dbReference type="InterPro" id="IPR045151">
    <property type="entry name" value="DCAF8"/>
</dbReference>
<dbReference type="InterPro" id="IPR015943">
    <property type="entry name" value="WD40/YVTN_repeat-like_dom_sf"/>
</dbReference>
<feature type="region of interest" description="Disordered" evidence="4">
    <location>
        <begin position="516"/>
        <end position="598"/>
    </location>
</feature>
<dbReference type="InterPro" id="IPR019775">
    <property type="entry name" value="WD40_repeat_CS"/>
</dbReference>
<dbReference type="EMBL" id="CAWYQH010000046">
    <property type="protein sequence ID" value="CAK8678323.1"/>
    <property type="molecule type" value="Genomic_DNA"/>
</dbReference>
<keyword evidence="6" id="KW-1185">Reference proteome</keyword>
<dbReference type="InterPro" id="IPR036322">
    <property type="entry name" value="WD40_repeat_dom_sf"/>
</dbReference>
<sequence length="797" mass="89862">MLLHNRSAAWNLCKRKELREINGNCASASDIKTSRFNWVQNLYCSDWIGHFACVNAVEFSNGTKEFLASGGDDKRVLLWNLGERFFAPNYKPTIMVGNHISNIFCLAFDMYNKKLFSSGNDEQILVHDLATSKVVKVYIRDDAVYSLSTHPYNDNIFATACEDGRLHITDMRIRTHTGTMCLANYISAFHGVAFNPLEPLFVAGAHSVEGAGLWDVRKPKKVFLQYGKPRNEESTMSVRFNELGSRLFVLRRRRSPRVYKTHVETPVVEFSDEGYLNSCTMKSGCFAGENDEYVVSGSDNFKIYLWKIPDQSITDYNLNVTSAKMVLKGHRSIVNQVRYNKETQLLASSGVEKSVKTWSPFKYPGATGQIRNVSEEACRPLYSSHEYIELVVQSGMPLSQDYENENTNEDPRMMAFFDSLLQHDMNHLSDSSSDEENGVSRLVPTILAASRSPSYHERQEVATSASSSGNENGGDESDVIFAISSLLRHRLMSRDTRNAERSQEERDRLSRLQALRESIQQDTERELSEALKSSTEVETSNNASAPSTSGLTSQIKQSREDSGISCDVDNYKEHSASRGSPNRASTSKKKFHEKSYQADIEKQKNLKRCLQDFSDEEDSGCNELHSQMRRRNASRRKKCIKWVLNEKNTKYADNTNTSDSTVKKDMIQDGATKMSQASCSHQMTLNESITTQLRDAEDIDHSDEMFTTYELSAIKLNRSIVKTDLRLAKVASEMKEAIDTFKSTESNSNEATSTLNFQNHISTLNERGNILDLDPTAVVLSSEAKLNDVANNDDAKT</sequence>
<dbReference type="PANTHER" id="PTHR15574:SF43">
    <property type="entry name" value="DDB1- AND CUL4-ASSOCIATED FACTOR 5"/>
    <property type="match status" value="1"/>
</dbReference>
<dbReference type="PROSITE" id="PS50082">
    <property type="entry name" value="WD_REPEATS_2"/>
    <property type="match status" value="2"/>
</dbReference>
<dbReference type="Pfam" id="PF00400">
    <property type="entry name" value="WD40"/>
    <property type="match status" value="2"/>
</dbReference>
<evidence type="ECO:0000256" key="3">
    <source>
        <dbReference type="PROSITE-ProRule" id="PRU00221"/>
    </source>
</evidence>
<organism evidence="5 6">
    <name type="scientific">Clavelina lepadiformis</name>
    <name type="common">Light-bulb sea squirt</name>
    <name type="synonym">Ascidia lepadiformis</name>
    <dbReference type="NCBI Taxonomy" id="159417"/>
    <lineage>
        <taxon>Eukaryota</taxon>
        <taxon>Metazoa</taxon>
        <taxon>Chordata</taxon>
        <taxon>Tunicata</taxon>
        <taxon>Ascidiacea</taxon>
        <taxon>Aplousobranchia</taxon>
        <taxon>Clavelinidae</taxon>
        <taxon>Clavelina</taxon>
    </lineage>
</organism>
<dbReference type="InterPro" id="IPR001680">
    <property type="entry name" value="WD40_rpt"/>
</dbReference>
<reference evidence="5 6" key="1">
    <citation type="submission" date="2024-02" db="EMBL/GenBank/DDBJ databases">
        <authorList>
            <person name="Daric V."/>
            <person name="Darras S."/>
        </authorList>
    </citation>
    <scope>NUCLEOTIDE SEQUENCE [LARGE SCALE GENOMIC DNA]</scope>
</reference>
<dbReference type="Gene3D" id="2.130.10.10">
    <property type="entry name" value="YVTN repeat-like/Quinoprotein amine dehydrogenase"/>
    <property type="match status" value="1"/>
</dbReference>
<comment type="caution">
    <text evidence="5">The sequence shown here is derived from an EMBL/GenBank/DDBJ whole genome shotgun (WGS) entry which is preliminary data.</text>
</comment>
<accession>A0ABP0FF72</accession>
<proteinExistence type="predicted"/>
<feature type="region of interest" description="Disordered" evidence="4">
    <location>
        <begin position="450"/>
        <end position="476"/>
    </location>
</feature>
<protein>
    <recommendedName>
        <fullName evidence="7">DDB1-and CUL4-associated factor 5</fullName>
    </recommendedName>
</protein>
<dbReference type="PROSITE" id="PS50294">
    <property type="entry name" value="WD_REPEATS_REGION"/>
    <property type="match status" value="1"/>
</dbReference>
<name>A0ABP0FF72_CLALP</name>
<feature type="repeat" description="WD" evidence="3">
    <location>
        <begin position="327"/>
        <end position="359"/>
    </location>
</feature>
<evidence type="ECO:0000256" key="4">
    <source>
        <dbReference type="SAM" id="MobiDB-lite"/>
    </source>
</evidence>
<evidence type="ECO:0008006" key="7">
    <source>
        <dbReference type="Google" id="ProtNLM"/>
    </source>
</evidence>
<evidence type="ECO:0000256" key="2">
    <source>
        <dbReference type="ARBA" id="ARBA00022737"/>
    </source>
</evidence>
<evidence type="ECO:0000313" key="5">
    <source>
        <dbReference type="EMBL" id="CAK8678323.1"/>
    </source>
</evidence>
<gene>
    <name evidence="5" type="ORF">CVLEPA_LOCUS8246</name>
</gene>
<feature type="compositionally biased region" description="Polar residues" evidence="4">
    <location>
        <begin position="531"/>
        <end position="556"/>
    </location>
</feature>
<evidence type="ECO:0000256" key="1">
    <source>
        <dbReference type="ARBA" id="ARBA00022574"/>
    </source>
</evidence>
<dbReference type="PANTHER" id="PTHR15574">
    <property type="entry name" value="WD REPEAT DOMAIN-CONTAINING FAMILY"/>
    <property type="match status" value="1"/>
</dbReference>
<keyword evidence="2" id="KW-0677">Repeat</keyword>
<dbReference type="SMART" id="SM00320">
    <property type="entry name" value="WD40"/>
    <property type="match status" value="5"/>
</dbReference>